<keyword evidence="4" id="KW-0808">Transferase</keyword>
<feature type="compositionally biased region" description="Basic and acidic residues" evidence="7">
    <location>
        <begin position="48"/>
        <end position="57"/>
    </location>
</feature>
<dbReference type="AlphaFoldDB" id="A0A9D4JDH6"/>
<keyword evidence="11" id="KW-1185">Reference proteome</keyword>
<keyword evidence="3" id="KW-0240">DNA-directed RNA polymerase</keyword>
<accession>A0A9D4JDH6</accession>
<dbReference type="Proteomes" id="UP000828390">
    <property type="component" value="Unassembled WGS sequence"/>
</dbReference>
<dbReference type="Gene3D" id="1.10.274.100">
    <property type="entry name" value="RNA polymerase Rpb1, domain 3"/>
    <property type="match status" value="1"/>
</dbReference>
<reference evidence="10" key="2">
    <citation type="submission" date="2020-11" db="EMBL/GenBank/DDBJ databases">
        <authorList>
            <person name="McCartney M.A."/>
            <person name="Auch B."/>
            <person name="Kono T."/>
            <person name="Mallez S."/>
            <person name="Becker A."/>
            <person name="Gohl D.M."/>
            <person name="Silverstein K.A.T."/>
            <person name="Koren S."/>
            <person name="Bechman K.B."/>
            <person name="Herman A."/>
            <person name="Abrahante J.E."/>
            <person name="Garbe J."/>
        </authorList>
    </citation>
    <scope>NUCLEOTIDE SEQUENCE</scope>
    <source>
        <strain evidence="10">Duluth1</strain>
        <tissue evidence="10">Whole animal</tissue>
    </source>
</reference>
<dbReference type="EMBL" id="JAIWYP010000006">
    <property type="protein sequence ID" value="KAH3803872.1"/>
    <property type="molecule type" value="Genomic_DNA"/>
</dbReference>
<organism evidence="10 11">
    <name type="scientific">Dreissena polymorpha</name>
    <name type="common">Zebra mussel</name>
    <name type="synonym">Mytilus polymorpha</name>
    <dbReference type="NCBI Taxonomy" id="45954"/>
    <lineage>
        <taxon>Eukaryota</taxon>
        <taxon>Metazoa</taxon>
        <taxon>Spiralia</taxon>
        <taxon>Lophotrochozoa</taxon>
        <taxon>Mollusca</taxon>
        <taxon>Bivalvia</taxon>
        <taxon>Autobranchia</taxon>
        <taxon>Heteroconchia</taxon>
        <taxon>Euheterodonta</taxon>
        <taxon>Imparidentia</taxon>
        <taxon>Neoheterodontei</taxon>
        <taxon>Myida</taxon>
        <taxon>Dreissenoidea</taxon>
        <taxon>Dreissenidae</taxon>
        <taxon>Dreissena</taxon>
    </lineage>
</organism>
<dbReference type="SUPFAM" id="SSF64484">
    <property type="entry name" value="beta and beta-prime subunits of DNA dependent RNA-polymerase"/>
    <property type="match status" value="1"/>
</dbReference>
<dbReference type="EMBL" id="JAIWYP010000006">
    <property type="protein sequence ID" value="KAH3803770.1"/>
    <property type="molecule type" value="Genomic_DNA"/>
</dbReference>
<name>A0A9D4JDH6_DREPO</name>
<dbReference type="InterPro" id="IPR042102">
    <property type="entry name" value="RNA_pol_Rpb1_3_sf"/>
</dbReference>
<keyword evidence="6" id="KW-0804">Transcription</keyword>
<evidence type="ECO:0000313" key="10">
    <source>
        <dbReference type="EMBL" id="KAH3803872.1"/>
    </source>
</evidence>
<evidence type="ECO:0000256" key="6">
    <source>
        <dbReference type="ARBA" id="ARBA00023163"/>
    </source>
</evidence>
<proteinExistence type="inferred from homology"/>
<evidence type="ECO:0000259" key="8">
    <source>
        <dbReference type="Pfam" id="PF04983"/>
    </source>
</evidence>
<dbReference type="InterPro" id="IPR007066">
    <property type="entry name" value="RNA_pol_Rpb1_3"/>
</dbReference>
<dbReference type="GO" id="GO:0000428">
    <property type="term" value="C:DNA-directed RNA polymerase complex"/>
    <property type="evidence" value="ECO:0007669"/>
    <property type="project" value="UniProtKB-KW"/>
</dbReference>
<dbReference type="GO" id="GO:0003677">
    <property type="term" value="F:DNA binding"/>
    <property type="evidence" value="ECO:0007669"/>
    <property type="project" value="InterPro"/>
</dbReference>
<keyword evidence="5" id="KW-0548">Nucleotidyltransferase</keyword>
<comment type="similarity">
    <text evidence="1">Belongs to the RNA polymerase beta' chain family.</text>
</comment>
<feature type="region of interest" description="Disordered" evidence="7">
    <location>
        <begin position="47"/>
        <end position="70"/>
    </location>
</feature>
<gene>
    <name evidence="9" type="ORF">DPMN_132038</name>
    <name evidence="10" type="ORF">DPMN_132142</name>
</gene>
<sequence length="70" mass="8016">MNILMFLPSWDGHMPHPAILKPKPMWTGKQVFSLIIPGRVNLIRTHSTHPDEEDKGPYKWISPGDTKVRA</sequence>
<evidence type="ECO:0000256" key="4">
    <source>
        <dbReference type="ARBA" id="ARBA00022679"/>
    </source>
</evidence>
<evidence type="ECO:0000256" key="2">
    <source>
        <dbReference type="ARBA" id="ARBA00012418"/>
    </source>
</evidence>
<dbReference type="Pfam" id="PF04983">
    <property type="entry name" value="RNA_pol_Rpb1_3"/>
    <property type="match status" value="1"/>
</dbReference>
<dbReference type="GO" id="GO:0003899">
    <property type="term" value="F:DNA-directed RNA polymerase activity"/>
    <property type="evidence" value="ECO:0007669"/>
    <property type="project" value="UniProtKB-EC"/>
</dbReference>
<evidence type="ECO:0000256" key="5">
    <source>
        <dbReference type="ARBA" id="ARBA00022695"/>
    </source>
</evidence>
<evidence type="ECO:0000256" key="7">
    <source>
        <dbReference type="SAM" id="MobiDB-lite"/>
    </source>
</evidence>
<evidence type="ECO:0000256" key="1">
    <source>
        <dbReference type="ARBA" id="ARBA00006460"/>
    </source>
</evidence>
<evidence type="ECO:0000313" key="11">
    <source>
        <dbReference type="Proteomes" id="UP000828390"/>
    </source>
</evidence>
<dbReference type="GO" id="GO:0006351">
    <property type="term" value="P:DNA-templated transcription"/>
    <property type="evidence" value="ECO:0007669"/>
    <property type="project" value="InterPro"/>
</dbReference>
<reference evidence="10" key="1">
    <citation type="journal article" date="2019" name="bioRxiv">
        <title>The Genome of the Zebra Mussel, Dreissena polymorpha: A Resource for Invasive Species Research.</title>
        <authorList>
            <person name="McCartney M.A."/>
            <person name="Auch B."/>
            <person name="Kono T."/>
            <person name="Mallez S."/>
            <person name="Zhang Y."/>
            <person name="Obille A."/>
            <person name="Becker A."/>
            <person name="Abrahante J.E."/>
            <person name="Garbe J."/>
            <person name="Badalamenti J.P."/>
            <person name="Herman A."/>
            <person name="Mangelson H."/>
            <person name="Liachko I."/>
            <person name="Sullivan S."/>
            <person name="Sone E.D."/>
            <person name="Koren S."/>
            <person name="Silverstein K.A.T."/>
            <person name="Beckman K.B."/>
            <person name="Gohl D.M."/>
        </authorList>
    </citation>
    <scope>NUCLEOTIDE SEQUENCE</scope>
    <source>
        <strain evidence="10">Duluth1</strain>
        <tissue evidence="10">Whole animal</tissue>
    </source>
</reference>
<evidence type="ECO:0000256" key="3">
    <source>
        <dbReference type="ARBA" id="ARBA00022478"/>
    </source>
</evidence>
<comment type="caution">
    <text evidence="10">The sequence shown here is derived from an EMBL/GenBank/DDBJ whole genome shotgun (WGS) entry which is preliminary data.</text>
</comment>
<evidence type="ECO:0000313" key="9">
    <source>
        <dbReference type="EMBL" id="KAH3803770.1"/>
    </source>
</evidence>
<protein>
    <recommendedName>
        <fullName evidence="2">DNA-directed RNA polymerase</fullName>
        <ecNumber evidence="2">2.7.7.6</ecNumber>
    </recommendedName>
</protein>
<feature type="domain" description="RNA polymerase Rpb1" evidence="8">
    <location>
        <begin position="1"/>
        <end position="68"/>
    </location>
</feature>
<dbReference type="EC" id="2.7.7.6" evidence="2"/>